<name>A0A9Q8X0Y6_9ENTR</name>
<evidence type="ECO:0000313" key="13">
    <source>
        <dbReference type="Proteomes" id="UP001056209"/>
    </source>
</evidence>
<dbReference type="NCBIfam" id="TIGR00530">
    <property type="entry name" value="AGP_acyltrn"/>
    <property type="match status" value="1"/>
</dbReference>
<dbReference type="AlphaFoldDB" id="A0A9Q8X0Y6"/>
<dbReference type="CDD" id="cd07989">
    <property type="entry name" value="LPLAT_AGPAT-like"/>
    <property type="match status" value="1"/>
</dbReference>
<dbReference type="SUPFAM" id="SSF69593">
    <property type="entry name" value="Glycerol-3-phosphate (1)-acyltransferase"/>
    <property type="match status" value="1"/>
</dbReference>
<dbReference type="Proteomes" id="UP001056209">
    <property type="component" value="Chromosome"/>
</dbReference>
<keyword evidence="10" id="KW-0812">Transmembrane</keyword>
<feature type="domain" description="Phospholipid/glycerol acyltransferase" evidence="11">
    <location>
        <begin position="67"/>
        <end position="182"/>
    </location>
</feature>
<dbReference type="Pfam" id="PF01553">
    <property type="entry name" value="Acyltransferase"/>
    <property type="match status" value="1"/>
</dbReference>
<keyword evidence="9" id="KW-0444">Lipid biosynthesis</keyword>
<dbReference type="SMART" id="SM00563">
    <property type="entry name" value="PlsC"/>
    <property type="match status" value="1"/>
</dbReference>
<keyword evidence="9" id="KW-0594">Phospholipid biosynthesis</keyword>
<dbReference type="PANTHER" id="PTHR10434">
    <property type="entry name" value="1-ACYL-SN-GLYCEROL-3-PHOSPHATE ACYLTRANSFERASE"/>
    <property type="match status" value="1"/>
</dbReference>
<dbReference type="RefSeq" id="WP_250248502.1">
    <property type="nucleotide sequence ID" value="NZ_CP097753.1"/>
</dbReference>
<keyword evidence="9" id="KW-0443">Lipid metabolism</keyword>
<keyword evidence="10" id="KW-1133">Transmembrane helix</keyword>
<evidence type="ECO:0000256" key="4">
    <source>
        <dbReference type="ARBA" id="ARBA00008655"/>
    </source>
</evidence>
<comment type="catalytic activity">
    <reaction evidence="1 9">
        <text>a 1-acyl-sn-glycero-3-phosphate + an acyl-CoA = a 1,2-diacyl-sn-glycero-3-phosphate + CoA</text>
        <dbReference type="Rhea" id="RHEA:19709"/>
        <dbReference type="ChEBI" id="CHEBI:57287"/>
        <dbReference type="ChEBI" id="CHEBI:57970"/>
        <dbReference type="ChEBI" id="CHEBI:58342"/>
        <dbReference type="ChEBI" id="CHEBI:58608"/>
        <dbReference type="EC" id="2.3.1.51"/>
    </reaction>
</comment>
<evidence type="ECO:0000256" key="1">
    <source>
        <dbReference type="ARBA" id="ARBA00001141"/>
    </source>
</evidence>
<proteinExistence type="inferred from homology"/>
<evidence type="ECO:0000256" key="2">
    <source>
        <dbReference type="ARBA" id="ARBA00004728"/>
    </source>
</evidence>
<protein>
    <recommendedName>
        <fullName evidence="6 9">1-acyl-sn-glycerol-3-phosphate acyltransferase</fullName>
        <ecNumber evidence="5 9">2.3.1.51</ecNumber>
    </recommendedName>
</protein>
<dbReference type="GO" id="GO:0006654">
    <property type="term" value="P:phosphatidic acid biosynthetic process"/>
    <property type="evidence" value="ECO:0007669"/>
    <property type="project" value="TreeGrafter"/>
</dbReference>
<evidence type="ECO:0000256" key="8">
    <source>
        <dbReference type="ARBA" id="ARBA00023315"/>
    </source>
</evidence>
<comment type="pathway">
    <text evidence="2">Phospholipid metabolism; CDP-diacylglycerol biosynthesis; CDP-diacylglycerol from sn-glycerol 3-phosphate: step 2/3.</text>
</comment>
<evidence type="ECO:0000256" key="6">
    <source>
        <dbReference type="ARBA" id="ARBA00016139"/>
    </source>
</evidence>
<organism evidence="12 13">
    <name type="scientific">Candidatus Blochmannia vicinus</name>
    <name type="common">nom. nud.</name>
    <dbReference type="NCBI Taxonomy" id="251540"/>
    <lineage>
        <taxon>Bacteria</taxon>
        <taxon>Pseudomonadati</taxon>
        <taxon>Pseudomonadota</taxon>
        <taxon>Gammaproteobacteria</taxon>
        <taxon>Enterobacterales</taxon>
        <taxon>Enterobacteriaceae</taxon>
        <taxon>ant endosymbionts</taxon>
        <taxon>Candidatus Blochmanniella</taxon>
    </lineage>
</organism>
<dbReference type="EC" id="2.3.1.51" evidence="5 9"/>
<dbReference type="InterPro" id="IPR002123">
    <property type="entry name" value="Plipid/glycerol_acylTrfase"/>
</dbReference>
<evidence type="ECO:0000313" key="12">
    <source>
        <dbReference type="EMBL" id="URJ28103.1"/>
    </source>
</evidence>
<evidence type="ECO:0000256" key="5">
    <source>
        <dbReference type="ARBA" id="ARBA00013211"/>
    </source>
</evidence>
<reference evidence="12" key="1">
    <citation type="submission" date="2022-05" db="EMBL/GenBank/DDBJ databases">
        <title>Impact of host demography and evolutionary history on endosymbiont molecular evolution: a test in carpenter ants (Genus Camponotus) and their Blochmannia endosymbionts.</title>
        <authorList>
            <person name="Manthey J.D."/>
            <person name="Giron J.C."/>
            <person name="Hruska J.P."/>
        </authorList>
    </citation>
    <scope>NUCLEOTIDE SEQUENCE</scope>
    <source>
        <strain evidence="12">C-039</strain>
    </source>
</reference>
<gene>
    <name evidence="12" type="ORF">M9393_02930</name>
</gene>
<dbReference type="PANTHER" id="PTHR10434:SF11">
    <property type="entry name" value="1-ACYL-SN-GLYCEROL-3-PHOSPHATE ACYLTRANSFERASE"/>
    <property type="match status" value="1"/>
</dbReference>
<keyword evidence="10" id="KW-0472">Membrane</keyword>
<evidence type="ECO:0000256" key="10">
    <source>
        <dbReference type="SAM" id="Phobius"/>
    </source>
</evidence>
<sequence length="253" mass="28833">MLAIIRIISVLILSIIICIFGIVYCLLRPHQSYHSDLLGRLFGSMAPIFGITVKIRNFSNNPLPRNCIYISNHQSNYDMLTVARVVQPRTIIVGKKSLLWIPLFGQLYWLCGNILINRSQSSRSHNILIKIAKSIRARDVSIWVFPEGTRSFGKGLLPFKIGAFHAAISAKVPIIPVCVSNTSNKIKLNRWSNGLVIVEIMTPIATQQYEPNRIRSMTKYCYEVMKKKIDELNQEVIKAETQVIRSLHSRRTK</sequence>
<keyword evidence="7 9" id="KW-0808">Transferase</keyword>
<comment type="domain">
    <text evidence="9">The HXXXXD motif is essential for acyltransferase activity and may constitute the binding site for the phosphate moiety of the glycerol-3-phosphate.</text>
</comment>
<dbReference type="GO" id="GO:0005886">
    <property type="term" value="C:plasma membrane"/>
    <property type="evidence" value="ECO:0007669"/>
    <property type="project" value="TreeGrafter"/>
</dbReference>
<accession>A0A9Q8X0Y6</accession>
<dbReference type="EMBL" id="CP097753">
    <property type="protein sequence ID" value="URJ28103.1"/>
    <property type="molecule type" value="Genomic_DNA"/>
</dbReference>
<evidence type="ECO:0000256" key="7">
    <source>
        <dbReference type="ARBA" id="ARBA00022679"/>
    </source>
</evidence>
<dbReference type="InterPro" id="IPR004552">
    <property type="entry name" value="AGP_acyltrans"/>
</dbReference>
<evidence type="ECO:0000256" key="3">
    <source>
        <dbReference type="ARBA" id="ARBA00005189"/>
    </source>
</evidence>
<comment type="similarity">
    <text evidence="4 9">Belongs to the 1-acyl-sn-glycerol-3-phosphate acyltransferase family.</text>
</comment>
<keyword evidence="9" id="KW-1208">Phospholipid metabolism</keyword>
<evidence type="ECO:0000256" key="9">
    <source>
        <dbReference type="RuleBase" id="RU361267"/>
    </source>
</evidence>
<keyword evidence="8 9" id="KW-0012">Acyltransferase</keyword>
<dbReference type="GO" id="GO:0003841">
    <property type="term" value="F:1-acylglycerol-3-phosphate O-acyltransferase activity"/>
    <property type="evidence" value="ECO:0007669"/>
    <property type="project" value="UniProtKB-UniRule"/>
</dbReference>
<evidence type="ECO:0000259" key="11">
    <source>
        <dbReference type="SMART" id="SM00563"/>
    </source>
</evidence>
<feature type="transmembrane region" description="Helical" evidence="10">
    <location>
        <begin position="6"/>
        <end position="25"/>
    </location>
</feature>
<comment type="pathway">
    <text evidence="3">Lipid metabolism.</text>
</comment>